<feature type="region of interest" description="Disordered" evidence="6">
    <location>
        <begin position="704"/>
        <end position="724"/>
    </location>
</feature>
<dbReference type="InterPro" id="IPR023214">
    <property type="entry name" value="HAD_sf"/>
</dbReference>
<dbReference type="GO" id="GO:0005829">
    <property type="term" value="C:cytosol"/>
    <property type="evidence" value="ECO:0007669"/>
    <property type="project" value="TreeGrafter"/>
</dbReference>
<dbReference type="GO" id="GO:0003825">
    <property type="term" value="F:alpha,alpha-trehalose-phosphate synthase (UDP-forming) activity"/>
    <property type="evidence" value="ECO:0007669"/>
    <property type="project" value="TreeGrafter"/>
</dbReference>
<dbReference type="EMBL" id="CP119901">
    <property type="protein sequence ID" value="WFD22449.1"/>
    <property type="molecule type" value="Genomic_DNA"/>
</dbReference>
<keyword evidence="9" id="KW-1185">Reference proteome</keyword>
<dbReference type="GO" id="GO:0005992">
    <property type="term" value="P:trehalose biosynthetic process"/>
    <property type="evidence" value="ECO:0007669"/>
    <property type="project" value="InterPro"/>
</dbReference>
<feature type="compositionally biased region" description="Polar residues" evidence="6">
    <location>
        <begin position="797"/>
        <end position="807"/>
    </location>
</feature>
<keyword evidence="5" id="KW-0378">Hydrolase</keyword>
<dbReference type="Gene3D" id="1.50.10.10">
    <property type="match status" value="1"/>
</dbReference>
<comment type="similarity">
    <text evidence="1">In the N-terminal section; belongs to the glycosyltransferase 20 family.</text>
</comment>
<dbReference type="GO" id="GO:0036503">
    <property type="term" value="P:ERAD pathway"/>
    <property type="evidence" value="ECO:0007669"/>
    <property type="project" value="UniProtKB-ARBA"/>
</dbReference>
<dbReference type="Gene3D" id="3.40.50.2000">
    <property type="entry name" value="Glycogen Phosphorylase B"/>
    <property type="match status" value="2"/>
</dbReference>
<protein>
    <recommendedName>
        <fullName evidence="5">alpha-1,2-Mannosidase</fullName>
        <ecNumber evidence="5">3.2.1.-</ecNumber>
    </recommendedName>
</protein>
<feature type="active site" description="Proton donor" evidence="3">
    <location>
        <position position="191"/>
    </location>
</feature>
<evidence type="ECO:0000256" key="4">
    <source>
        <dbReference type="PIRSR" id="PIRSR601382-3"/>
    </source>
</evidence>
<dbReference type="InterPro" id="IPR001382">
    <property type="entry name" value="Glyco_hydro_47"/>
</dbReference>
<feature type="region of interest" description="Disordered" evidence="6">
    <location>
        <begin position="796"/>
        <end position="817"/>
    </location>
</feature>
<dbReference type="Gene3D" id="3.40.50.1000">
    <property type="entry name" value="HAD superfamily/HAD-like"/>
    <property type="match status" value="1"/>
</dbReference>
<feature type="active site" evidence="3">
    <location>
        <position position="514"/>
    </location>
</feature>
<dbReference type="CDD" id="cd03788">
    <property type="entry name" value="GT20_TPS"/>
    <property type="match status" value="1"/>
</dbReference>
<dbReference type="FunFam" id="3.40.50.2000:FF:000036">
    <property type="entry name" value="Alpha,alpha-trehalose-phosphate synthase subunit Tps2"/>
    <property type="match status" value="1"/>
</dbReference>
<feature type="active site" evidence="3">
    <location>
        <position position="338"/>
    </location>
</feature>
<evidence type="ECO:0000256" key="2">
    <source>
        <dbReference type="ARBA" id="ARBA00007658"/>
    </source>
</evidence>
<dbReference type="Proteomes" id="UP001214415">
    <property type="component" value="Chromosome 2"/>
</dbReference>
<keyword evidence="7" id="KW-0472">Membrane</keyword>
<dbReference type="PANTHER" id="PTHR10788:SF123">
    <property type="entry name" value="TREHALOSE-PHOSPHATASE"/>
    <property type="match status" value="1"/>
</dbReference>
<sequence length="1420" mass="161141">MGVKQRTQAKSRSKGHTSGKDSKNGNRTIKNKQSSSLGKKALLASLLVVAALAVALASYLWALWRAAYPTTLHTDAFERIPTVPFTLPPRHEFPLEPLHEADTEKLEAVRTAFLQSWNAYRQHGWGFDEYHPISKSGSNLLGRPDSPLGYTIVDALDMLILQGLQHEYEEARDWIRDVLHWDLDGRLNVFETTIRVMGGLLSASALMRDPLPGTLPASLEDADMFQDKAEQLALRLLPAFKTPTGIPKREVNLATGESFYDKDNFNSSSLAEATTIQLEFKYLAHLTKNQRYWYLAENPMFFVREATRPPRQGLLPIFLDPQSGVPLLGEVRLGSRGDSYYEYLVKQYLQTNYTENVYRDMYEHAFNDIKSTLLGQFTGMEPPLLYTMELFPRRVQEQITWARRTKQDHLVCFLGGTMMLGASVHADGTLHPPFNASQATAAMQEDWQVGHELVRSCVNTYTESATGLGAEIVFFQPPNDMKPGTRPWVVKRVNRTAEPDKAPLIDSRNILRPETVESLYVAFQLTGDPVYREWGWNIFQAFQRWCQVDQGRGGYAGIDDVDDVHHRQIDRMETRPEVAAGHEKNQIHPVDPILSSVEDAKFTSLSALVDRVEHLQHELAIARPDQKLSGRIIQVAYTLPFTIRPLAECKYMEHKMEALAAVDTVAQLAIQARARRAQREACEREEEAIMQQIRFHDEQVNEARKARTSSFVTQGRDRPSMSMSMTSAFDGEDLERSFHENQERSKLHAGRRAWFYDEGEDGDEEHSERDKFSPVGSFVSSVGSIPDGIPEWVERTTGLSNQESPLSPRSKGESDERPPWILCMHRGHSALNGGIHSLCDRYQQTYIGAPTHLQFAINAEKDMRTYAGQTTPEERQSIENVLASLEDRSEWSRHEGGLSVRPIPMQKEEKKPLYGIKSVPVWLDQNSAFAHYDAYCKTTLWPLFHYMMWRDDEDRSSWDQYSWNAYVKVNQEFAKRVVSEYRQGDIVWVHDYHLLLVPLLVRRAIPDAHIGLFIHSAFPSSEFFRCLPQRNEILEGMLGADLTCFQNRSYARHFISCCVRVGGLEVQGSSVESSNGRVTQVSHNTIGVDVERVRYEATCPRVQPRMQQLRDLYADQCIIVGCDKLDVVHGVIQKLQAFYDLLLHYPQWREKVVLIQITIPTMTSSAKLERQVSELVSQINGDFGSLSFTPVQHYHQVIDRSEYYALLSVADLALVTSVRDGMNTMSMEYVVCQHEFQRSPLILSEFTGTAGHLQAAIQINPWDIAGVAAAIDHALAIREKERADRHQQCYDQVMSQTSHMWALSLVHQMLLRLRHRYSAHSTSLFDTNLMLKQYAPAKKRLLLLDYDGTLTPIVKDPAAAVPSKRLLDALSALSENPHNAVYIISGRDEAFLTKHFGGLSALGLSAEHGSYFKEHGAEST</sequence>
<feature type="compositionally biased region" description="Basic residues" evidence="6">
    <location>
        <begin position="7"/>
        <end position="17"/>
    </location>
</feature>
<dbReference type="SUPFAM" id="SSF53756">
    <property type="entry name" value="UDP-Glycosyltransferase/glycogen phosphorylase"/>
    <property type="match status" value="1"/>
</dbReference>
<dbReference type="InterPro" id="IPR003337">
    <property type="entry name" value="Trehalose_PPase"/>
</dbReference>
<dbReference type="PRINTS" id="PR00747">
    <property type="entry name" value="GLYHDRLASE47"/>
</dbReference>
<keyword evidence="5" id="KW-0326">Glycosidase</keyword>
<evidence type="ECO:0000313" key="8">
    <source>
        <dbReference type="EMBL" id="WFD22449.1"/>
    </source>
</evidence>
<dbReference type="GO" id="GO:0005509">
    <property type="term" value="F:calcium ion binding"/>
    <property type="evidence" value="ECO:0007669"/>
    <property type="project" value="InterPro"/>
</dbReference>
<evidence type="ECO:0000313" key="9">
    <source>
        <dbReference type="Proteomes" id="UP001214415"/>
    </source>
</evidence>
<dbReference type="InterPro" id="IPR036026">
    <property type="entry name" value="Seven-hairpin_glycosidases"/>
</dbReference>
<comment type="similarity">
    <text evidence="2 5">Belongs to the glycosyl hydrolase 47 family.</text>
</comment>
<feature type="disulfide bond" evidence="4">
    <location>
        <begin position="412"/>
        <end position="457"/>
    </location>
</feature>
<dbReference type="Pfam" id="PF00982">
    <property type="entry name" value="Glyco_transf_20"/>
    <property type="match status" value="1"/>
</dbReference>
<feature type="region of interest" description="Disordered" evidence="6">
    <location>
        <begin position="1"/>
        <end position="33"/>
    </location>
</feature>
<evidence type="ECO:0000256" key="7">
    <source>
        <dbReference type="SAM" id="Phobius"/>
    </source>
</evidence>
<evidence type="ECO:0000256" key="1">
    <source>
        <dbReference type="ARBA" id="ARBA00005409"/>
    </source>
</evidence>
<evidence type="ECO:0000256" key="3">
    <source>
        <dbReference type="PIRSR" id="PIRSR601382-1"/>
    </source>
</evidence>
<evidence type="ECO:0000256" key="6">
    <source>
        <dbReference type="SAM" id="MobiDB-lite"/>
    </source>
</evidence>
<dbReference type="GO" id="GO:0004571">
    <property type="term" value="F:mannosyl-oligosaccharide 1,2-alpha-mannosidase activity"/>
    <property type="evidence" value="ECO:0007669"/>
    <property type="project" value="InterPro"/>
</dbReference>
<dbReference type="InterPro" id="IPR012341">
    <property type="entry name" value="6hp_glycosidase-like_sf"/>
</dbReference>
<dbReference type="SUPFAM" id="SSF48225">
    <property type="entry name" value="Seven-hairpin glycosidases"/>
    <property type="match status" value="1"/>
</dbReference>
<dbReference type="GO" id="GO:0004805">
    <property type="term" value="F:trehalose-phosphatase activity"/>
    <property type="evidence" value="ECO:0007669"/>
    <property type="project" value="TreeGrafter"/>
</dbReference>
<organism evidence="8 9">
    <name type="scientific">Malassezia equina</name>
    <dbReference type="NCBI Taxonomy" id="1381935"/>
    <lineage>
        <taxon>Eukaryota</taxon>
        <taxon>Fungi</taxon>
        <taxon>Dikarya</taxon>
        <taxon>Basidiomycota</taxon>
        <taxon>Ustilaginomycotina</taxon>
        <taxon>Malasseziomycetes</taxon>
        <taxon>Malasseziales</taxon>
        <taxon>Malasseziaceae</taxon>
        <taxon>Malassezia</taxon>
    </lineage>
</organism>
<feature type="active site" description="Proton donor" evidence="3">
    <location>
        <position position="471"/>
    </location>
</feature>
<dbReference type="SUPFAM" id="SSF56784">
    <property type="entry name" value="HAD-like"/>
    <property type="match status" value="1"/>
</dbReference>
<dbReference type="GO" id="GO:0016020">
    <property type="term" value="C:membrane"/>
    <property type="evidence" value="ECO:0007669"/>
    <property type="project" value="InterPro"/>
</dbReference>
<dbReference type="Pfam" id="PF01532">
    <property type="entry name" value="Glyco_hydro_47"/>
    <property type="match status" value="1"/>
</dbReference>
<feature type="transmembrane region" description="Helical" evidence="7">
    <location>
        <begin position="41"/>
        <end position="64"/>
    </location>
</feature>
<keyword evidence="7" id="KW-1133">Transmembrane helix</keyword>
<evidence type="ECO:0000256" key="5">
    <source>
        <dbReference type="RuleBase" id="RU361193"/>
    </source>
</evidence>
<gene>
    <name evidence="8" type="ORF">MEQU1_001120</name>
</gene>
<accession>A0AAF0IY00</accession>
<keyword evidence="7" id="KW-0812">Transmembrane</keyword>
<dbReference type="InterPro" id="IPR001830">
    <property type="entry name" value="Glyco_trans_20"/>
</dbReference>
<reference evidence="8" key="1">
    <citation type="submission" date="2023-03" db="EMBL/GenBank/DDBJ databases">
        <title>Mating type loci evolution in Malassezia.</title>
        <authorList>
            <person name="Coelho M.A."/>
        </authorList>
    </citation>
    <scope>NUCLEOTIDE SEQUENCE</scope>
    <source>
        <strain evidence="8">CBS 12830</strain>
    </source>
</reference>
<dbReference type="PANTHER" id="PTHR10788">
    <property type="entry name" value="TREHALOSE-6-PHOSPHATE SYNTHASE"/>
    <property type="match status" value="1"/>
</dbReference>
<dbReference type="EC" id="3.2.1.-" evidence="5"/>
<dbReference type="InterPro" id="IPR036412">
    <property type="entry name" value="HAD-like_sf"/>
</dbReference>
<dbReference type="GO" id="GO:0005946">
    <property type="term" value="C:alpha,alpha-trehalose-phosphate synthase complex (UDP-forming)"/>
    <property type="evidence" value="ECO:0007669"/>
    <property type="project" value="TreeGrafter"/>
</dbReference>
<name>A0AAF0IY00_9BASI</name>
<proteinExistence type="inferred from homology"/>
<dbReference type="Pfam" id="PF02358">
    <property type="entry name" value="Trehalose_PPase"/>
    <property type="match status" value="1"/>
</dbReference>
<keyword evidence="4" id="KW-1015">Disulfide bond</keyword>